<evidence type="ECO:0000256" key="1">
    <source>
        <dbReference type="ARBA" id="ARBA00008226"/>
    </source>
</evidence>
<dbReference type="PROSITE" id="PS50862">
    <property type="entry name" value="AA_TRNA_LIGASE_II"/>
    <property type="match status" value="1"/>
</dbReference>
<accession>A0A9D9D5F8</accession>
<keyword evidence="2 5" id="KW-0436">Ligase</keyword>
<comment type="subunit">
    <text evidence="2">Homodimer.</text>
</comment>
<evidence type="ECO:0000256" key="3">
    <source>
        <dbReference type="PIRSR" id="PIRSR001549-1"/>
    </source>
</evidence>
<reference evidence="5" key="2">
    <citation type="journal article" date="2021" name="PeerJ">
        <title>Extensive microbial diversity within the chicken gut microbiome revealed by metagenomics and culture.</title>
        <authorList>
            <person name="Gilroy R."/>
            <person name="Ravi A."/>
            <person name="Getino M."/>
            <person name="Pursley I."/>
            <person name="Horton D.L."/>
            <person name="Alikhan N.F."/>
            <person name="Baker D."/>
            <person name="Gharbi K."/>
            <person name="Hall N."/>
            <person name="Watson M."/>
            <person name="Adriaenssens E.M."/>
            <person name="Foster-Nyarko E."/>
            <person name="Jarju S."/>
            <person name="Secka A."/>
            <person name="Antonio M."/>
            <person name="Oren A."/>
            <person name="Chaudhuri R.R."/>
            <person name="La Ragione R."/>
            <person name="Hildebrand F."/>
            <person name="Pallen M.J."/>
        </authorList>
    </citation>
    <scope>NUCLEOTIDE SEQUENCE</scope>
    <source>
        <strain evidence="5">1748</strain>
    </source>
</reference>
<dbReference type="InterPro" id="IPR006195">
    <property type="entry name" value="aa-tRNA-synth_II"/>
</dbReference>
<dbReference type="SUPFAM" id="SSF52954">
    <property type="entry name" value="Class II aaRS ABD-related"/>
    <property type="match status" value="1"/>
</dbReference>
<keyword evidence="2" id="KW-0648">Protein biosynthesis</keyword>
<organism evidence="5 6">
    <name type="scientific">Candidatus Scatoplasma merdavium</name>
    <dbReference type="NCBI Taxonomy" id="2840932"/>
    <lineage>
        <taxon>Bacteria</taxon>
        <taxon>Bacillati</taxon>
        <taxon>Bacillota</taxon>
        <taxon>Bacilli</taxon>
        <taxon>Bacillales</taxon>
        <taxon>Candidatus Scatoplasma</taxon>
    </lineage>
</organism>
<gene>
    <name evidence="2" type="primary">hisS</name>
    <name evidence="5" type="ORF">IAC78_00090</name>
</gene>
<dbReference type="InterPro" id="IPR015807">
    <property type="entry name" value="His-tRNA-ligase"/>
</dbReference>
<dbReference type="GO" id="GO:0004821">
    <property type="term" value="F:histidine-tRNA ligase activity"/>
    <property type="evidence" value="ECO:0007669"/>
    <property type="project" value="UniProtKB-UniRule"/>
</dbReference>
<protein>
    <recommendedName>
        <fullName evidence="2">Histidine--tRNA ligase</fullName>
        <ecNumber evidence="2">6.1.1.21</ecNumber>
    </recommendedName>
    <alternativeName>
        <fullName evidence="2">Histidyl-tRNA synthetase</fullName>
        <shortName evidence="2">HisRS</shortName>
    </alternativeName>
</protein>
<name>A0A9D9D5F8_9BACL</name>
<reference evidence="5" key="1">
    <citation type="submission" date="2020-10" db="EMBL/GenBank/DDBJ databases">
        <authorList>
            <person name="Gilroy R."/>
        </authorList>
    </citation>
    <scope>NUCLEOTIDE SEQUENCE</scope>
    <source>
        <strain evidence="5">1748</strain>
    </source>
</reference>
<dbReference type="Gene3D" id="3.40.50.800">
    <property type="entry name" value="Anticodon-binding domain"/>
    <property type="match status" value="1"/>
</dbReference>
<feature type="binding site" evidence="3">
    <location>
        <position position="115"/>
    </location>
    <ligand>
        <name>L-histidine</name>
        <dbReference type="ChEBI" id="CHEBI:57595"/>
    </ligand>
</feature>
<dbReference type="GO" id="GO:0006427">
    <property type="term" value="P:histidyl-tRNA aminoacylation"/>
    <property type="evidence" value="ECO:0007669"/>
    <property type="project" value="UniProtKB-UniRule"/>
</dbReference>
<evidence type="ECO:0000313" key="5">
    <source>
        <dbReference type="EMBL" id="MBO8413870.1"/>
    </source>
</evidence>
<dbReference type="NCBIfam" id="TIGR00442">
    <property type="entry name" value="hisS"/>
    <property type="match status" value="1"/>
</dbReference>
<dbReference type="GO" id="GO:0005524">
    <property type="term" value="F:ATP binding"/>
    <property type="evidence" value="ECO:0007669"/>
    <property type="project" value="UniProtKB-UniRule"/>
</dbReference>
<dbReference type="Pfam" id="PF13393">
    <property type="entry name" value="tRNA-synt_His"/>
    <property type="match status" value="1"/>
</dbReference>
<dbReference type="GO" id="GO:0005737">
    <property type="term" value="C:cytoplasm"/>
    <property type="evidence" value="ECO:0007669"/>
    <property type="project" value="UniProtKB-SubCell"/>
</dbReference>
<comment type="similarity">
    <text evidence="1 2">Belongs to the class-II aminoacyl-tRNA synthetase family.</text>
</comment>
<dbReference type="GO" id="GO:0016740">
    <property type="term" value="F:transferase activity"/>
    <property type="evidence" value="ECO:0007669"/>
    <property type="project" value="UniProtKB-ARBA"/>
</dbReference>
<dbReference type="PIRSF" id="PIRSF001549">
    <property type="entry name" value="His-tRNA_synth"/>
    <property type="match status" value="1"/>
</dbReference>
<comment type="subcellular location">
    <subcellularLocation>
        <location evidence="2">Cytoplasm</location>
    </subcellularLocation>
</comment>
<feature type="domain" description="Aminoacyl-transfer RNA synthetases class-II family profile" evidence="4">
    <location>
        <begin position="1"/>
        <end position="318"/>
    </location>
</feature>
<evidence type="ECO:0000256" key="2">
    <source>
        <dbReference type="HAMAP-Rule" id="MF_00127"/>
    </source>
</evidence>
<keyword evidence="2" id="KW-0030">Aminoacyl-tRNA synthetase</keyword>
<dbReference type="EMBL" id="JADING010000002">
    <property type="protein sequence ID" value="MBO8413870.1"/>
    <property type="molecule type" value="Genomic_DNA"/>
</dbReference>
<feature type="binding site" evidence="3">
    <location>
        <position position="129"/>
    </location>
    <ligand>
        <name>L-histidine</name>
        <dbReference type="ChEBI" id="CHEBI:57595"/>
    </ligand>
</feature>
<dbReference type="CDD" id="cd00773">
    <property type="entry name" value="HisRS-like_core"/>
    <property type="match status" value="1"/>
</dbReference>
<evidence type="ECO:0000313" key="6">
    <source>
        <dbReference type="Proteomes" id="UP000823629"/>
    </source>
</evidence>
<keyword evidence="2" id="KW-0067">ATP-binding</keyword>
<sequence length="421" mass="48254">MSERINKPRGTSDYLYKDADLFSGVVDFLFKNASSYGINRIEVPMYEEKRLFERTSGEDSDIVHKEMFELVNRGDHDYVLRPEFTASINRSVIENKLYASPDMPLKFSYCGSVFRYGRPQKGRLREFHQFGCEYLDPKLDIYSIVECIEFLYKSLTSLLNKKLVLQINYLGGGESRANYTLALKKYYADKISSMCEDCQRRYETNILRILDCKVSHDKEINASSPSILDYLTLADADLFKKILSYLNALEVPYTIDPSIVRGLDYYSGIVFEIYDPDNLSLGAIGAGGEYDHLAEEIGGQPLKGIGFSIGLERVLLDLGEERKAQLIAEFERKTDIAIYDERKDGTGLTIGSYFRKKGYRVRMLSLNKSISSAVKEADRLACSYFLIVKDSTLSLKNMETREQIDYTIEDLEEIAKYLYQN</sequence>
<dbReference type="AlphaFoldDB" id="A0A9D9D5F8"/>
<dbReference type="InterPro" id="IPR045864">
    <property type="entry name" value="aa-tRNA-synth_II/BPL/LPL"/>
</dbReference>
<dbReference type="PANTHER" id="PTHR43707:SF1">
    <property type="entry name" value="HISTIDINE--TRNA LIGASE, MITOCHONDRIAL-RELATED"/>
    <property type="match status" value="1"/>
</dbReference>
<comment type="caution">
    <text evidence="5">The sequence shown here is derived from an EMBL/GenBank/DDBJ whole genome shotgun (WGS) entry which is preliminary data.</text>
</comment>
<evidence type="ECO:0000259" key="4">
    <source>
        <dbReference type="PROSITE" id="PS50862"/>
    </source>
</evidence>
<dbReference type="Gene3D" id="3.30.930.10">
    <property type="entry name" value="Bira Bifunctional Protein, Domain 2"/>
    <property type="match status" value="1"/>
</dbReference>
<dbReference type="SUPFAM" id="SSF55681">
    <property type="entry name" value="Class II aaRS and biotin synthetases"/>
    <property type="match status" value="1"/>
</dbReference>
<dbReference type="InterPro" id="IPR036621">
    <property type="entry name" value="Anticodon-bd_dom_sf"/>
</dbReference>
<feature type="binding site" evidence="3">
    <location>
        <position position="133"/>
    </location>
    <ligand>
        <name>L-histidine</name>
        <dbReference type="ChEBI" id="CHEBI:57595"/>
    </ligand>
</feature>
<dbReference type="InterPro" id="IPR041715">
    <property type="entry name" value="HisRS-like_core"/>
</dbReference>
<feature type="binding site" evidence="3">
    <location>
        <begin position="83"/>
        <end position="85"/>
    </location>
    <ligand>
        <name>L-histidine</name>
        <dbReference type="ChEBI" id="CHEBI:57595"/>
    </ligand>
</feature>
<dbReference type="EC" id="6.1.1.21" evidence="2"/>
<keyword evidence="2" id="KW-0963">Cytoplasm</keyword>
<dbReference type="InterPro" id="IPR004516">
    <property type="entry name" value="HisRS/HisZ"/>
</dbReference>
<dbReference type="HAMAP" id="MF_00127">
    <property type="entry name" value="His_tRNA_synth"/>
    <property type="match status" value="1"/>
</dbReference>
<dbReference type="Proteomes" id="UP000823629">
    <property type="component" value="Unassembled WGS sequence"/>
</dbReference>
<proteinExistence type="inferred from homology"/>
<keyword evidence="2" id="KW-0547">Nucleotide-binding</keyword>
<feature type="binding site" evidence="3">
    <location>
        <position position="261"/>
    </location>
    <ligand>
        <name>L-histidine</name>
        <dbReference type="ChEBI" id="CHEBI:57595"/>
    </ligand>
</feature>
<feature type="binding site" evidence="3">
    <location>
        <begin position="265"/>
        <end position="266"/>
    </location>
    <ligand>
        <name>L-histidine</name>
        <dbReference type="ChEBI" id="CHEBI:57595"/>
    </ligand>
</feature>
<dbReference type="GO" id="GO:0140096">
    <property type="term" value="F:catalytic activity, acting on a protein"/>
    <property type="evidence" value="ECO:0007669"/>
    <property type="project" value="UniProtKB-ARBA"/>
</dbReference>
<dbReference type="PANTHER" id="PTHR43707">
    <property type="entry name" value="HISTIDYL-TRNA SYNTHETASE"/>
    <property type="match status" value="1"/>
</dbReference>
<comment type="catalytic activity">
    <reaction evidence="2">
        <text>tRNA(His) + L-histidine + ATP = L-histidyl-tRNA(His) + AMP + diphosphate + H(+)</text>
        <dbReference type="Rhea" id="RHEA:17313"/>
        <dbReference type="Rhea" id="RHEA-COMP:9665"/>
        <dbReference type="Rhea" id="RHEA-COMP:9689"/>
        <dbReference type="ChEBI" id="CHEBI:15378"/>
        <dbReference type="ChEBI" id="CHEBI:30616"/>
        <dbReference type="ChEBI" id="CHEBI:33019"/>
        <dbReference type="ChEBI" id="CHEBI:57595"/>
        <dbReference type="ChEBI" id="CHEBI:78442"/>
        <dbReference type="ChEBI" id="CHEBI:78527"/>
        <dbReference type="ChEBI" id="CHEBI:456215"/>
        <dbReference type="EC" id="6.1.1.21"/>
    </reaction>
</comment>